<evidence type="ECO:0000313" key="2">
    <source>
        <dbReference type="Proteomes" id="UP000051845"/>
    </source>
</evidence>
<sequence length="332" mass="37894">MEYLINMPLNCQSVDEFASEQALRDFYGQYRCQGIEGILVGADVSPKIKPDMVHGLHLSFYPTWMPLWENDRTALTTEFGSKDAWTQFYQAKDKEALIDIYGQQLKKAHELGVEYVVYHVGDTTLKDLYNFDPLKIDAAKQLRLLDETVDFVNTLYERFGAFMDYDFLFENLTIGGMSLLDTDFPTALLDQVKIPNIGIVLDTGHLTNTNLKLKSQAEACNYILDVLDNNRAILPHIKGMHINCSVQTRRIFFDEVNKNLPLNKDASYLDQFAQVYGLIGKVDMHLPFDDAAIQRVVDCIQPDFIVNELAHHNHDEWGQRISTQMTALGVLT</sequence>
<dbReference type="PATRIC" id="fig|1423733.4.peg.3045"/>
<dbReference type="Proteomes" id="UP000051845">
    <property type="component" value="Unassembled WGS sequence"/>
</dbReference>
<proteinExistence type="predicted"/>
<evidence type="ECO:0000313" key="1">
    <source>
        <dbReference type="EMBL" id="KRM77564.1"/>
    </source>
</evidence>
<organism evidence="1 2">
    <name type="scientific">Secundilactobacillus collinoides DSM 20515 = JCM 1123</name>
    <dbReference type="NCBI Taxonomy" id="1423733"/>
    <lineage>
        <taxon>Bacteria</taxon>
        <taxon>Bacillati</taxon>
        <taxon>Bacillota</taxon>
        <taxon>Bacilli</taxon>
        <taxon>Lactobacillales</taxon>
        <taxon>Lactobacillaceae</taxon>
        <taxon>Secundilactobacillus</taxon>
    </lineage>
</organism>
<dbReference type="RefSeq" id="WP_056995988.1">
    <property type="nucleotide sequence ID" value="NZ_AYYR01000009.1"/>
</dbReference>
<dbReference type="AlphaFoldDB" id="A0A0R2BPU8"/>
<dbReference type="SUPFAM" id="SSF51658">
    <property type="entry name" value="Xylose isomerase-like"/>
    <property type="match status" value="1"/>
</dbReference>
<name>A0A0R2BPU8_SECCO</name>
<evidence type="ECO:0008006" key="3">
    <source>
        <dbReference type="Google" id="ProtNLM"/>
    </source>
</evidence>
<comment type="caution">
    <text evidence="1">The sequence shown here is derived from an EMBL/GenBank/DDBJ whole genome shotgun (WGS) entry which is preliminary data.</text>
</comment>
<protein>
    <recommendedName>
        <fullName evidence="3">Xylose isomerase-like TIM barrel domain-containing protein</fullName>
    </recommendedName>
</protein>
<reference evidence="1 2" key="1">
    <citation type="journal article" date="2015" name="Genome Announc.">
        <title>Expanding the biotechnology potential of lactobacilli through comparative genomics of 213 strains and associated genera.</title>
        <authorList>
            <person name="Sun Z."/>
            <person name="Harris H.M."/>
            <person name="McCann A."/>
            <person name="Guo C."/>
            <person name="Argimon S."/>
            <person name="Zhang W."/>
            <person name="Yang X."/>
            <person name="Jeffery I.B."/>
            <person name="Cooney J.C."/>
            <person name="Kagawa T.F."/>
            <person name="Liu W."/>
            <person name="Song Y."/>
            <person name="Salvetti E."/>
            <person name="Wrobel A."/>
            <person name="Rasinkangas P."/>
            <person name="Parkhill J."/>
            <person name="Rea M.C."/>
            <person name="O'Sullivan O."/>
            <person name="Ritari J."/>
            <person name="Douillard F.P."/>
            <person name="Paul Ross R."/>
            <person name="Yang R."/>
            <person name="Briner A.E."/>
            <person name="Felis G.E."/>
            <person name="de Vos W.M."/>
            <person name="Barrangou R."/>
            <person name="Klaenhammer T.R."/>
            <person name="Caufield P.W."/>
            <person name="Cui Y."/>
            <person name="Zhang H."/>
            <person name="O'Toole P.W."/>
        </authorList>
    </citation>
    <scope>NUCLEOTIDE SEQUENCE [LARGE SCALE GENOMIC DNA]</scope>
    <source>
        <strain evidence="1 2">DSM 20515</strain>
    </source>
</reference>
<accession>A0A0R2BPU8</accession>
<dbReference type="InterPro" id="IPR036237">
    <property type="entry name" value="Xyl_isomerase-like_sf"/>
</dbReference>
<dbReference type="Gene3D" id="3.20.20.150">
    <property type="entry name" value="Divalent-metal-dependent TIM barrel enzymes"/>
    <property type="match status" value="1"/>
</dbReference>
<dbReference type="EMBL" id="AYYR01000009">
    <property type="protein sequence ID" value="KRM77564.1"/>
    <property type="molecule type" value="Genomic_DNA"/>
</dbReference>
<gene>
    <name evidence="1" type="ORF">FC82_GL002919</name>
</gene>
<dbReference type="STRING" id="33960.TY91_01650"/>